<comment type="caution">
    <text evidence="2">The sequence shown here is derived from an EMBL/GenBank/DDBJ whole genome shotgun (WGS) entry which is preliminary data.</text>
</comment>
<accession>A0A1J5SRU3</accession>
<sequence length="391" mass="43714">MEIVDVAVVGGGPAGSSAAREAAERGLSVLLFDHAHPRRKACGGGLPVKGIEWMDAPDESIECEMSSISFTYNKTKLKIPVNKGKLIRRDDWDFHLFNRAKEAGAGHVIERVKSLELVDNIWMINGKYKSKYIIGADGVNGFTRKHFMERIPREHLFAAAGYYLGIKPDENDVEFIVGALPGEEGYLWVFPKSDHYNIGYCYNSGTPGMREALDKLLAERWPGEFARNGKWKLKETGEIVDCKKFGSVIPSYNDPKLFDEPVSGKNWVLCGDAAGHVNPIHGEGLNHCALGGRLAAKAISKGDPTLFEQYWRSHYSRDMYRAANTKHKIYKPFFMKVGFALGKTPALFGMLADLTRGEYKGRATTNFWFKLPFAIVQALFGFKHKEIKALN</sequence>
<dbReference type="GO" id="GO:0016628">
    <property type="term" value="F:oxidoreductase activity, acting on the CH-CH group of donors, NAD or NADP as acceptor"/>
    <property type="evidence" value="ECO:0007669"/>
    <property type="project" value="InterPro"/>
</dbReference>
<dbReference type="Pfam" id="PF07992">
    <property type="entry name" value="Pyr_redox_2"/>
    <property type="match status" value="1"/>
</dbReference>
<dbReference type="InterPro" id="IPR023753">
    <property type="entry name" value="FAD/NAD-binding_dom"/>
</dbReference>
<dbReference type="NCBIfam" id="TIGR02032">
    <property type="entry name" value="GG-red-SF"/>
    <property type="match status" value="1"/>
</dbReference>
<reference evidence="2 3" key="1">
    <citation type="submission" date="2016-08" db="EMBL/GenBank/DDBJ databases">
        <title>New Insights into Marine Group III Euryarchaeota, from dark to light.</title>
        <authorList>
            <person name="Haro-Moreno J.M."/>
            <person name="Rodriguez-Valera F."/>
            <person name="Lopez-Garcia P."/>
            <person name="Moreira D."/>
            <person name="Martin-Cuadrado A.B."/>
        </authorList>
    </citation>
    <scope>NUCLEOTIDE SEQUENCE [LARGE SCALE GENOMIC DNA]</scope>
    <source>
        <strain evidence="2">CG-Epi6</strain>
    </source>
</reference>
<dbReference type="EMBL" id="MIYV01000020">
    <property type="protein sequence ID" value="OIR11233.1"/>
    <property type="molecule type" value="Genomic_DNA"/>
</dbReference>
<dbReference type="PANTHER" id="PTHR42685:SF22">
    <property type="entry name" value="CONDITIONED MEDIUM FACTOR RECEPTOR 1"/>
    <property type="match status" value="1"/>
</dbReference>
<evidence type="ECO:0000313" key="3">
    <source>
        <dbReference type="Proteomes" id="UP000183403"/>
    </source>
</evidence>
<dbReference type="PANTHER" id="PTHR42685">
    <property type="entry name" value="GERANYLGERANYL DIPHOSPHATE REDUCTASE"/>
    <property type="match status" value="1"/>
</dbReference>
<evidence type="ECO:0000259" key="1">
    <source>
        <dbReference type="Pfam" id="PF07992"/>
    </source>
</evidence>
<dbReference type="Proteomes" id="UP000183403">
    <property type="component" value="Unassembled WGS sequence"/>
</dbReference>
<dbReference type="PRINTS" id="PR00420">
    <property type="entry name" value="RNGMNOXGNASE"/>
</dbReference>
<protein>
    <recommendedName>
        <fullName evidence="1">FAD/NAD(P)-binding domain-containing protein</fullName>
    </recommendedName>
</protein>
<proteinExistence type="predicted"/>
<dbReference type="SUPFAM" id="SSF51905">
    <property type="entry name" value="FAD/NAD(P)-binding domain"/>
    <property type="match status" value="1"/>
</dbReference>
<dbReference type="InterPro" id="IPR011777">
    <property type="entry name" value="Geranylgeranyl_Rdtase_fam"/>
</dbReference>
<dbReference type="InterPro" id="IPR036188">
    <property type="entry name" value="FAD/NAD-bd_sf"/>
</dbReference>
<dbReference type="Gene3D" id="3.50.50.60">
    <property type="entry name" value="FAD/NAD(P)-binding domain"/>
    <property type="match status" value="1"/>
</dbReference>
<evidence type="ECO:0000313" key="2">
    <source>
        <dbReference type="EMBL" id="OIR11233.1"/>
    </source>
</evidence>
<dbReference type="InterPro" id="IPR050407">
    <property type="entry name" value="Geranylgeranyl_reductase"/>
</dbReference>
<name>A0A1J5SRU3_9ARCH</name>
<organism evidence="2 3">
    <name type="scientific">Marine Group III euryarchaeote CG-Epi6</name>
    <dbReference type="NCBI Taxonomy" id="1889000"/>
    <lineage>
        <taxon>Archaea</taxon>
        <taxon>Methanobacteriati</taxon>
        <taxon>Thermoplasmatota</taxon>
        <taxon>Thermoplasmata</taxon>
        <taxon>Candidatus Thermoprofundales</taxon>
    </lineage>
</organism>
<dbReference type="AlphaFoldDB" id="A0A1J5SRU3"/>
<feature type="domain" description="FAD/NAD(P)-binding" evidence="1">
    <location>
        <begin position="5"/>
        <end position="89"/>
    </location>
</feature>
<gene>
    <name evidence="2" type="ORF">BEU03_00615</name>
</gene>